<dbReference type="GO" id="GO:0008270">
    <property type="term" value="F:zinc ion binding"/>
    <property type="evidence" value="ECO:0007669"/>
    <property type="project" value="UniProtKB-KW"/>
</dbReference>
<proteinExistence type="predicted"/>
<protein>
    <recommendedName>
        <fullName evidence="3">C2H2-type domain-containing protein</fullName>
    </recommendedName>
</protein>
<dbReference type="InterPro" id="IPR013087">
    <property type="entry name" value="Znf_C2H2_type"/>
</dbReference>
<keyword evidence="5" id="KW-1185">Reference proteome</keyword>
<dbReference type="PROSITE" id="PS50157">
    <property type="entry name" value="ZINC_FINGER_C2H2_2"/>
    <property type="match status" value="1"/>
</dbReference>
<keyword evidence="1" id="KW-0479">Metal-binding</keyword>
<accession>A0A9P4M323</accession>
<feature type="domain" description="C2H2-type" evidence="3">
    <location>
        <begin position="225"/>
        <end position="256"/>
    </location>
</feature>
<sequence length="307" mass="35382">MSSYPERSSVLSQFTGNVGTSSAAVIATFLEQDDVDWLLFPEDDTDSVNLAQENTFDDFLDPAFVLDTYLCSKSPTVSSPDVFADLLTDFGTEGDFDGSSSACKPKYLNLLDLFIFFSISVILTEITGFKFSKVSINFLYELIFALCKALSSDILYCFPFSWNVTHLIFNLRYKSLFSCSEPNVCTRRHRCGPPWREQISNNQETPFLATCLERKKDFHAPIRRFVCTWSRDCNKTFTRRSDLHRHCNALHRRLEEYWCPVKGCERSQYYCGDGSLIGLQSRPFPRKDKRDDHVRKAHNTIEWNSVF</sequence>
<dbReference type="Proteomes" id="UP000799772">
    <property type="component" value="Unassembled WGS sequence"/>
</dbReference>
<organism evidence="4 5">
    <name type="scientific">Rhizodiscina lignyota</name>
    <dbReference type="NCBI Taxonomy" id="1504668"/>
    <lineage>
        <taxon>Eukaryota</taxon>
        <taxon>Fungi</taxon>
        <taxon>Dikarya</taxon>
        <taxon>Ascomycota</taxon>
        <taxon>Pezizomycotina</taxon>
        <taxon>Dothideomycetes</taxon>
        <taxon>Pleosporomycetidae</taxon>
        <taxon>Aulographales</taxon>
        <taxon>Rhizodiscinaceae</taxon>
        <taxon>Rhizodiscina</taxon>
    </lineage>
</organism>
<comment type="caution">
    <text evidence="4">The sequence shown here is derived from an EMBL/GenBank/DDBJ whole genome shotgun (WGS) entry which is preliminary data.</text>
</comment>
<feature type="transmembrane region" description="Helical" evidence="2">
    <location>
        <begin position="107"/>
        <end position="126"/>
    </location>
</feature>
<gene>
    <name evidence="4" type="ORF">NA57DRAFT_59323</name>
</gene>
<dbReference type="AlphaFoldDB" id="A0A9P4M323"/>
<dbReference type="Gene3D" id="3.30.160.60">
    <property type="entry name" value="Classic Zinc Finger"/>
    <property type="match status" value="1"/>
</dbReference>
<reference evidence="4" key="1">
    <citation type="journal article" date="2020" name="Stud. Mycol.">
        <title>101 Dothideomycetes genomes: a test case for predicting lifestyles and emergence of pathogens.</title>
        <authorList>
            <person name="Haridas S."/>
            <person name="Albert R."/>
            <person name="Binder M."/>
            <person name="Bloem J."/>
            <person name="Labutti K."/>
            <person name="Salamov A."/>
            <person name="Andreopoulos B."/>
            <person name="Baker S."/>
            <person name="Barry K."/>
            <person name="Bills G."/>
            <person name="Bluhm B."/>
            <person name="Cannon C."/>
            <person name="Castanera R."/>
            <person name="Culley D."/>
            <person name="Daum C."/>
            <person name="Ezra D."/>
            <person name="Gonzalez J."/>
            <person name="Henrissat B."/>
            <person name="Kuo A."/>
            <person name="Liang C."/>
            <person name="Lipzen A."/>
            <person name="Lutzoni F."/>
            <person name="Magnuson J."/>
            <person name="Mondo S."/>
            <person name="Nolan M."/>
            <person name="Ohm R."/>
            <person name="Pangilinan J."/>
            <person name="Park H.-J."/>
            <person name="Ramirez L."/>
            <person name="Alfaro M."/>
            <person name="Sun H."/>
            <person name="Tritt A."/>
            <person name="Yoshinaga Y."/>
            <person name="Zwiers L.-H."/>
            <person name="Turgeon B."/>
            <person name="Goodwin S."/>
            <person name="Spatafora J."/>
            <person name="Crous P."/>
            <person name="Grigoriev I."/>
        </authorList>
    </citation>
    <scope>NUCLEOTIDE SEQUENCE</scope>
    <source>
        <strain evidence="4">CBS 133067</strain>
    </source>
</reference>
<evidence type="ECO:0000256" key="1">
    <source>
        <dbReference type="PROSITE-ProRule" id="PRU00042"/>
    </source>
</evidence>
<dbReference type="OrthoDB" id="2687452at2759"/>
<evidence type="ECO:0000259" key="3">
    <source>
        <dbReference type="PROSITE" id="PS50157"/>
    </source>
</evidence>
<evidence type="ECO:0000313" key="5">
    <source>
        <dbReference type="Proteomes" id="UP000799772"/>
    </source>
</evidence>
<evidence type="ECO:0000256" key="2">
    <source>
        <dbReference type="SAM" id="Phobius"/>
    </source>
</evidence>
<name>A0A9P4M323_9PEZI</name>
<keyword evidence="2" id="KW-0472">Membrane</keyword>
<keyword evidence="2" id="KW-0812">Transmembrane</keyword>
<dbReference type="EMBL" id="ML978130">
    <property type="protein sequence ID" value="KAF2096266.1"/>
    <property type="molecule type" value="Genomic_DNA"/>
</dbReference>
<keyword evidence="2" id="KW-1133">Transmembrane helix</keyword>
<keyword evidence="1" id="KW-0863">Zinc-finger</keyword>
<evidence type="ECO:0000313" key="4">
    <source>
        <dbReference type="EMBL" id="KAF2096266.1"/>
    </source>
</evidence>
<keyword evidence="1" id="KW-0862">Zinc</keyword>